<gene>
    <name evidence="4" type="ORF">ATX59_03970</name>
    <name evidence="5" type="ORF">OENI_0796</name>
</gene>
<dbReference type="Proteomes" id="UP000294726">
    <property type="component" value="Chromosome"/>
</dbReference>
<dbReference type="RefSeq" id="WP_032818756.1">
    <property type="nucleotide sequence ID" value="NZ_LR031358.1"/>
</dbReference>
<dbReference type="SUPFAM" id="SSF55729">
    <property type="entry name" value="Acyl-CoA N-acyltransferases (Nat)"/>
    <property type="match status" value="1"/>
</dbReference>
<dbReference type="PANTHER" id="PTHR43420">
    <property type="entry name" value="ACETYLTRANSFERASE"/>
    <property type="match status" value="1"/>
</dbReference>
<keyword evidence="1 4" id="KW-0808">Transferase</keyword>
<keyword evidence="2" id="KW-0012">Acyltransferase</keyword>
<dbReference type="Gene3D" id="3.40.630.30">
    <property type="match status" value="1"/>
</dbReference>
<proteinExistence type="predicted"/>
<dbReference type="AlphaFoldDB" id="A0A6N4A6E9"/>
<organism evidence="4 6">
    <name type="scientific">Oenococcus oeni</name>
    <name type="common">Leuconostoc oenos</name>
    <dbReference type="NCBI Taxonomy" id="1247"/>
    <lineage>
        <taxon>Bacteria</taxon>
        <taxon>Bacillati</taxon>
        <taxon>Bacillota</taxon>
        <taxon>Bacilli</taxon>
        <taxon>Lactobacillales</taxon>
        <taxon>Lactobacillaceae</taxon>
        <taxon>Oenococcus</taxon>
    </lineage>
</organism>
<evidence type="ECO:0000313" key="6">
    <source>
        <dbReference type="Proteomes" id="UP000181728"/>
    </source>
</evidence>
<dbReference type="Pfam" id="PF00583">
    <property type="entry name" value="Acetyltransf_1"/>
    <property type="match status" value="1"/>
</dbReference>
<evidence type="ECO:0000313" key="4">
    <source>
        <dbReference type="EMBL" id="OIM21341.1"/>
    </source>
</evidence>
<dbReference type="Proteomes" id="UP000181728">
    <property type="component" value="Unassembled WGS sequence"/>
</dbReference>
<dbReference type="EMBL" id="LR031358">
    <property type="protein sequence ID" value="VDB97903.1"/>
    <property type="molecule type" value="Genomic_DNA"/>
</dbReference>
<dbReference type="InterPro" id="IPR000182">
    <property type="entry name" value="GNAT_dom"/>
</dbReference>
<name>A0A6N4A6E9_OENOE</name>
<reference evidence="5 7" key="2">
    <citation type="submission" date="2018-08" db="EMBL/GenBank/DDBJ databases">
        <authorList>
            <person name="Lorentzen P. G. S. M."/>
        </authorList>
    </citation>
    <scope>NUCLEOTIDE SEQUENCE [LARGE SCALE GENOMIC DNA]</scope>
    <source>
        <strain evidence="5 7">CRBO_1381</strain>
    </source>
</reference>
<protein>
    <submittedName>
        <fullName evidence="4">GNAT family N-acetyltransferase</fullName>
    </submittedName>
    <submittedName>
        <fullName evidence="5">Histone acetyltransferase HPA2 or related acetyltransferase</fullName>
    </submittedName>
</protein>
<dbReference type="GO" id="GO:0016747">
    <property type="term" value="F:acyltransferase activity, transferring groups other than amino-acyl groups"/>
    <property type="evidence" value="ECO:0007669"/>
    <property type="project" value="InterPro"/>
</dbReference>
<dbReference type="PROSITE" id="PS51186">
    <property type="entry name" value="GNAT"/>
    <property type="match status" value="1"/>
</dbReference>
<evidence type="ECO:0000313" key="7">
    <source>
        <dbReference type="Proteomes" id="UP000294726"/>
    </source>
</evidence>
<reference evidence="4 6" key="1">
    <citation type="journal article" date="2016" name="BMC Genomics">
        <title>Consensus pan-genome assembly of the specialised wine bacterium Oenococcus oeni.</title>
        <authorList>
            <person name="Sternes P.R."/>
            <person name="Borneman A.R."/>
        </authorList>
    </citation>
    <scope>NUCLEOTIDE SEQUENCE [LARGE SCALE GENOMIC DNA]</scope>
    <source>
        <strain evidence="4 6">AWRIB661</strain>
    </source>
</reference>
<dbReference type="CDD" id="cd04301">
    <property type="entry name" value="NAT_SF"/>
    <property type="match status" value="1"/>
</dbReference>
<sequence length="186" mass="21835">MLIEKANQTGQLKILNLEGRIFHDMEIKLLDEFQLLEAYYLASQEDRHTRYHFSKALVARDNQKVVGVLFGYPGKDEFTFDHTLQKILAKKYKQNRIVFPDRESFDNEWYIDSISVAEDFRGLGIGTELLKAARKTAIQEGELLLGLNVDFRNTRALKLYRSFGFRIISDLMISEHKYHHMQFQLT</sequence>
<evidence type="ECO:0000259" key="3">
    <source>
        <dbReference type="PROSITE" id="PS51186"/>
    </source>
</evidence>
<dbReference type="EMBL" id="MLOK01000036">
    <property type="protein sequence ID" value="OIM21341.1"/>
    <property type="molecule type" value="Genomic_DNA"/>
</dbReference>
<evidence type="ECO:0000256" key="1">
    <source>
        <dbReference type="ARBA" id="ARBA00022679"/>
    </source>
</evidence>
<dbReference type="InterPro" id="IPR050680">
    <property type="entry name" value="YpeA/RimI_acetyltransf"/>
</dbReference>
<accession>A0A6N4A6E9</accession>
<evidence type="ECO:0000256" key="2">
    <source>
        <dbReference type="ARBA" id="ARBA00023315"/>
    </source>
</evidence>
<feature type="domain" description="N-acetyltransferase" evidence="3">
    <location>
        <begin position="12"/>
        <end position="186"/>
    </location>
</feature>
<dbReference type="InterPro" id="IPR016181">
    <property type="entry name" value="Acyl_CoA_acyltransferase"/>
</dbReference>
<evidence type="ECO:0000313" key="5">
    <source>
        <dbReference type="EMBL" id="VDB97903.1"/>
    </source>
</evidence>